<evidence type="ECO:0000256" key="4">
    <source>
        <dbReference type="ARBA" id="ARBA00022692"/>
    </source>
</evidence>
<dbReference type="PRINTS" id="PR00926">
    <property type="entry name" value="MITOCARRIER"/>
</dbReference>
<evidence type="ECO:0000256" key="9">
    <source>
        <dbReference type="ARBA" id="ARBA00023136"/>
    </source>
</evidence>
<dbReference type="InterPro" id="IPR002067">
    <property type="entry name" value="MCP"/>
</dbReference>
<dbReference type="RefSeq" id="XP_046062135.1">
    <property type="nucleotide sequence ID" value="XM_046203900.1"/>
</dbReference>
<dbReference type="Gene3D" id="1.50.40.10">
    <property type="entry name" value="Mitochondrial carrier domain"/>
    <property type="match status" value="1"/>
</dbReference>
<feature type="repeat" description="Solcar" evidence="10">
    <location>
        <begin position="2"/>
        <end position="75"/>
    </location>
</feature>
<keyword evidence="8" id="KW-0496">Mitochondrion</keyword>
<dbReference type="PROSITE" id="PS50920">
    <property type="entry name" value="SOLCAR"/>
    <property type="match status" value="2"/>
</dbReference>
<keyword evidence="4 10" id="KW-0812">Transmembrane</keyword>
<dbReference type="Proteomes" id="UP000769157">
    <property type="component" value="Unassembled WGS sequence"/>
</dbReference>
<comment type="subcellular location">
    <subcellularLocation>
        <location evidence="1">Mitochondrion inner membrane</location>
        <topology evidence="1">Multi-pass membrane protein</topology>
    </subcellularLocation>
</comment>
<keyword evidence="5" id="KW-0677">Repeat</keyword>
<dbReference type="InterPro" id="IPR018108">
    <property type="entry name" value="MCP_transmembrane"/>
</dbReference>
<accession>A0A9P8T5S7</accession>
<gene>
    <name evidence="12" type="ORF">OGAPHI_002972</name>
</gene>
<evidence type="ECO:0000313" key="12">
    <source>
        <dbReference type="EMBL" id="KAH3667323.1"/>
    </source>
</evidence>
<dbReference type="GO" id="GO:0055085">
    <property type="term" value="P:transmembrane transport"/>
    <property type="evidence" value="ECO:0007669"/>
    <property type="project" value="InterPro"/>
</dbReference>
<evidence type="ECO:0000256" key="5">
    <source>
        <dbReference type="ARBA" id="ARBA00022737"/>
    </source>
</evidence>
<proteinExistence type="inferred from homology"/>
<keyword evidence="9 10" id="KW-0472">Membrane</keyword>
<dbReference type="InterPro" id="IPR023395">
    <property type="entry name" value="MCP_dom_sf"/>
</dbReference>
<keyword evidence="7" id="KW-1133">Transmembrane helix</keyword>
<evidence type="ECO:0008006" key="14">
    <source>
        <dbReference type="Google" id="ProtNLM"/>
    </source>
</evidence>
<protein>
    <recommendedName>
        <fullName evidence="14">Mitochondrial carrier protein</fullName>
    </recommendedName>
</protein>
<name>A0A9P8T5S7_9ASCO</name>
<keyword evidence="13" id="KW-1185">Reference proteome</keyword>
<reference evidence="12" key="2">
    <citation type="submission" date="2021-01" db="EMBL/GenBank/DDBJ databases">
        <authorList>
            <person name="Schikora-Tamarit M.A."/>
        </authorList>
    </citation>
    <scope>NUCLEOTIDE SEQUENCE</scope>
    <source>
        <strain evidence="12">CBS6075</strain>
    </source>
</reference>
<evidence type="ECO:0000256" key="3">
    <source>
        <dbReference type="ARBA" id="ARBA00022448"/>
    </source>
</evidence>
<dbReference type="GO" id="GO:0005743">
    <property type="term" value="C:mitochondrial inner membrane"/>
    <property type="evidence" value="ECO:0007669"/>
    <property type="project" value="UniProtKB-SubCell"/>
</dbReference>
<keyword evidence="6" id="KW-0999">Mitochondrion inner membrane</keyword>
<dbReference type="Pfam" id="PF00153">
    <property type="entry name" value="Mito_carr"/>
    <property type="match status" value="3"/>
</dbReference>
<comment type="caution">
    <text evidence="12">The sequence shown here is derived from an EMBL/GenBank/DDBJ whole genome shotgun (WGS) entry which is preliminary data.</text>
</comment>
<reference evidence="12" key="1">
    <citation type="journal article" date="2021" name="Open Biol.">
        <title>Shared evolutionary footprints suggest mitochondrial oxidative damage underlies multiple complex I losses in fungi.</title>
        <authorList>
            <person name="Schikora-Tamarit M.A."/>
            <person name="Marcet-Houben M."/>
            <person name="Nosek J."/>
            <person name="Gabaldon T."/>
        </authorList>
    </citation>
    <scope>NUCLEOTIDE SEQUENCE</scope>
    <source>
        <strain evidence="12">CBS6075</strain>
    </source>
</reference>
<dbReference type="SUPFAM" id="SSF103506">
    <property type="entry name" value="Mitochondrial carrier"/>
    <property type="match status" value="1"/>
</dbReference>
<dbReference type="GeneID" id="70234939"/>
<evidence type="ECO:0000256" key="10">
    <source>
        <dbReference type="PROSITE-ProRule" id="PRU00282"/>
    </source>
</evidence>
<keyword evidence="3 11" id="KW-0813">Transport</keyword>
<evidence type="ECO:0000256" key="6">
    <source>
        <dbReference type="ARBA" id="ARBA00022792"/>
    </source>
</evidence>
<evidence type="ECO:0000256" key="11">
    <source>
        <dbReference type="RuleBase" id="RU000488"/>
    </source>
</evidence>
<evidence type="ECO:0000256" key="7">
    <source>
        <dbReference type="ARBA" id="ARBA00022989"/>
    </source>
</evidence>
<dbReference type="PANTHER" id="PTHR45667">
    <property type="entry name" value="S-ADENOSYLMETHIONINE MITOCHONDRIAL CARRIER PROTEIN"/>
    <property type="match status" value="1"/>
</dbReference>
<dbReference type="EMBL" id="JAEUBE010000183">
    <property type="protein sequence ID" value="KAH3667323.1"/>
    <property type="molecule type" value="Genomic_DNA"/>
</dbReference>
<dbReference type="OrthoDB" id="276989at2759"/>
<evidence type="ECO:0000256" key="1">
    <source>
        <dbReference type="ARBA" id="ARBA00004448"/>
    </source>
</evidence>
<evidence type="ECO:0000256" key="2">
    <source>
        <dbReference type="ARBA" id="ARBA00006375"/>
    </source>
</evidence>
<feature type="repeat" description="Solcar" evidence="10">
    <location>
        <begin position="82"/>
        <end position="168"/>
    </location>
</feature>
<evidence type="ECO:0000313" key="13">
    <source>
        <dbReference type="Proteomes" id="UP000769157"/>
    </source>
</evidence>
<dbReference type="AlphaFoldDB" id="A0A9P8T5S7"/>
<comment type="similarity">
    <text evidence="2 11">Belongs to the mitochondrial carrier (TC 2.A.29) family.</text>
</comment>
<evidence type="ECO:0000256" key="8">
    <source>
        <dbReference type="ARBA" id="ARBA00023128"/>
    </source>
</evidence>
<sequence length="448" mass="47439">MNEFTISLVSGGAAGTATDLAFFPIDTIKTRLQAHGGFLHNGGFRGLYRGLASAVVASAPSAALFFVTYDTLKRQLLSTNTPAAVCHMISASCGEIAACLVRVPAEVIKQRTQSLKFNTSAQALRHILGNKSGEGVLRGLYRGWSTTIMREIPFTIIQFPLYEYLKSLWSQDTVLSPAKGAVCGSVAGGVAAAATTPLDLLKTRLMLSEGKVGVWSLAKSIAQNEGSTPDSPTSSFESTSPTCRKISVSISPASTHLRTNSSTVAAWKPEIWSGLSLKNRATSSSLHSGTKFAVKATESSRLITMCHHPAGTCIHSPGNVIPMVQRGSSRAILSVSLKNPDNTHSASPSGDVTSLSSSFVCTPGGVTCGGSMIHSLDPSSTVFHADVLLGSLWNVEPDRCGPMISHVWSGRHERPWRVNTSNMSSENTAGLANSFFSCCMASELQSNR</sequence>
<organism evidence="12 13">
    <name type="scientific">Ogataea philodendri</name>
    <dbReference type="NCBI Taxonomy" id="1378263"/>
    <lineage>
        <taxon>Eukaryota</taxon>
        <taxon>Fungi</taxon>
        <taxon>Dikarya</taxon>
        <taxon>Ascomycota</taxon>
        <taxon>Saccharomycotina</taxon>
        <taxon>Pichiomycetes</taxon>
        <taxon>Pichiales</taxon>
        <taxon>Pichiaceae</taxon>
        <taxon>Ogataea</taxon>
    </lineage>
</organism>